<dbReference type="AlphaFoldDB" id="A0A3P1WQH9"/>
<proteinExistence type="predicted"/>
<dbReference type="RefSeq" id="WP_125229051.1">
    <property type="nucleotide sequence ID" value="NZ_RQYT01000049.1"/>
</dbReference>
<dbReference type="EMBL" id="RQYT01000049">
    <property type="protein sequence ID" value="RRD48206.1"/>
    <property type="molecule type" value="Genomic_DNA"/>
</dbReference>
<protein>
    <submittedName>
        <fullName evidence="2">Uncharacterized protein</fullName>
    </submittedName>
</protein>
<feature type="region of interest" description="Disordered" evidence="1">
    <location>
        <begin position="1"/>
        <end position="21"/>
    </location>
</feature>
<dbReference type="Proteomes" id="UP000280935">
    <property type="component" value="Unassembled WGS sequence"/>
</dbReference>
<comment type="caution">
    <text evidence="2">The sequence shown here is derived from an EMBL/GenBank/DDBJ whole genome shotgun (WGS) entry which is preliminary data.</text>
</comment>
<evidence type="ECO:0000313" key="3">
    <source>
        <dbReference type="Proteomes" id="UP000280935"/>
    </source>
</evidence>
<name>A0A3P1WQH9_9ACTN</name>
<organism evidence="2 3">
    <name type="scientific">Arachnia propionica</name>
    <dbReference type="NCBI Taxonomy" id="1750"/>
    <lineage>
        <taxon>Bacteria</taxon>
        <taxon>Bacillati</taxon>
        <taxon>Actinomycetota</taxon>
        <taxon>Actinomycetes</taxon>
        <taxon>Propionibacteriales</taxon>
        <taxon>Propionibacteriaceae</taxon>
        <taxon>Arachnia</taxon>
    </lineage>
</organism>
<sequence>MTTWASPSPLPPRTRTPEQQAAEDVVNEYFSSRNAIRKDPLLDVKPLKELVAGPDAQEDVAVLEQDRAEGLVQVGDYVSIVTNSVTVSPSEVTVTVCTDASAMDMVKEASHESVLPKDRNYFTEWRITTKQVEGAWKISDFDTTDTGPCPME</sequence>
<accession>A0A3P1WQH9</accession>
<evidence type="ECO:0000256" key="1">
    <source>
        <dbReference type="SAM" id="MobiDB-lite"/>
    </source>
</evidence>
<gene>
    <name evidence="2" type="ORF">EII35_13820</name>
</gene>
<reference evidence="2 3" key="1">
    <citation type="submission" date="2018-11" db="EMBL/GenBank/DDBJ databases">
        <title>Genomes From Bacteria Associated with the Canine Oral Cavity: a Test Case for Automated Genome-Based Taxonomic Assignment.</title>
        <authorList>
            <person name="Coil D.A."/>
            <person name="Jospin G."/>
            <person name="Darling A.E."/>
            <person name="Wallis C."/>
            <person name="Davis I.J."/>
            <person name="Harris S."/>
            <person name="Eisen J.A."/>
            <person name="Holcombe L.J."/>
            <person name="O'Flynn C."/>
        </authorList>
    </citation>
    <scope>NUCLEOTIDE SEQUENCE [LARGE SCALE GENOMIC DNA]</scope>
    <source>
        <strain evidence="2 3">OH2822_COT-296</strain>
    </source>
</reference>
<evidence type="ECO:0000313" key="2">
    <source>
        <dbReference type="EMBL" id="RRD48206.1"/>
    </source>
</evidence>